<dbReference type="Gene3D" id="3.40.50.300">
    <property type="entry name" value="P-loop containing nucleotide triphosphate hydrolases"/>
    <property type="match status" value="1"/>
</dbReference>
<dbReference type="SUPFAM" id="SSF52540">
    <property type="entry name" value="P-loop containing nucleoside triphosphate hydrolases"/>
    <property type="match status" value="1"/>
</dbReference>
<name>A0A136IIP2_9PEZI</name>
<gene>
    <name evidence="1" type="ORF">Micbo1qcDRAFT_210480</name>
</gene>
<protein>
    <recommendedName>
        <fullName evidence="3">Helicase C-terminal domain-containing protein</fullName>
    </recommendedName>
</protein>
<evidence type="ECO:0000313" key="2">
    <source>
        <dbReference type="Proteomes" id="UP000070501"/>
    </source>
</evidence>
<organism evidence="1 2">
    <name type="scientific">Microdochium bolleyi</name>
    <dbReference type="NCBI Taxonomy" id="196109"/>
    <lineage>
        <taxon>Eukaryota</taxon>
        <taxon>Fungi</taxon>
        <taxon>Dikarya</taxon>
        <taxon>Ascomycota</taxon>
        <taxon>Pezizomycotina</taxon>
        <taxon>Sordariomycetes</taxon>
        <taxon>Xylariomycetidae</taxon>
        <taxon>Xylariales</taxon>
        <taxon>Microdochiaceae</taxon>
        <taxon>Microdochium</taxon>
    </lineage>
</organism>
<dbReference type="Proteomes" id="UP000070501">
    <property type="component" value="Unassembled WGS sequence"/>
</dbReference>
<sequence>MMLVGGIPGRRPDIATLRFVNTAISKRSLLLCGSHIAIYCFSSKTIWRGGERPVWRFLPARLSRLVVVYLCVVQPFAHVIESTIRGDTIKGQLLPPNPYLFSDSVIVGKLDNRTVYDQLTSSIKKLSNFRPTVQKMIQQAAALYDRVVAITGTLPPLKEHEFHKLAGWDREAVRVVRALSERANLAYNYINSASDQYQQVATTLVRELQGSDKAIIYTTSKGLYDTLSKDLSACKYHGGIEDAELDASLIKWQQDGSVIIATTKLGLGVDFKQLPLVGRLYGKVREFAEAQCHHSVVSEYLDGEAYDCGYRTAAPVAVAPAPVAPTQVKEEHNSDDDDDSDPVSRILGRASHRIEAFSKAASPIYSDALEEDGGTELLRRDEQTLTVSEWSGRTEYIEYLVDVGRFRRFIVEMADLCGALLLEAPGIINDIIAALSGLGKLRDEGFDGREGLYLAMKKLSQEGGVAY</sequence>
<evidence type="ECO:0000313" key="1">
    <source>
        <dbReference type="EMBL" id="KXJ84714.1"/>
    </source>
</evidence>
<proteinExistence type="predicted"/>
<dbReference type="EMBL" id="KQ964346">
    <property type="protein sequence ID" value="KXJ84714.1"/>
    <property type="molecule type" value="Genomic_DNA"/>
</dbReference>
<evidence type="ECO:0008006" key="3">
    <source>
        <dbReference type="Google" id="ProtNLM"/>
    </source>
</evidence>
<dbReference type="STRING" id="196109.A0A136IIP2"/>
<dbReference type="AlphaFoldDB" id="A0A136IIP2"/>
<reference evidence="2" key="1">
    <citation type="submission" date="2016-02" db="EMBL/GenBank/DDBJ databases">
        <title>Draft genome sequence of Microdochium bolleyi, a fungal endophyte of beachgrass.</title>
        <authorList>
            <consortium name="DOE Joint Genome Institute"/>
            <person name="David A.S."/>
            <person name="May G."/>
            <person name="Haridas S."/>
            <person name="Lim J."/>
            <person name="Wang M."/>
            <person name="Labutti K."/>
            <person name="Lipzen A."/>
            <person name="Barry K."/>
            <person name="Grigoriev I.V."/>
        </authorList>
    </citation>
    <scope>NUCLEOTIDE SEQUENCE [LARGE SCALE GENOMIC DNA]</scope>
    <source>
        <strain evidence="2">J235TASD1</strain>
    </source>
</reference>
<accession>A0A136IIP2</accession>
<dbReference type="InterPro" id="IPR027417">
    <property type="entry name" value="P-loop_NTPase"/>
</dbReference>
<keyword evidence="2" id="KW-1185">Reference proteome</keyword>
<dbReference type="InParanoid" id="A0A136IIP2"/>
<dbReference type="OrthoDB" id="4753442at2759"/>